<feature type="domain" description="Transcription factor CBF/NF-Y/archaeal histone" evidence="5">
    <location>
        <begin position="62"/>
        <end position="120"/>
    </location>
</feature>
<dbReference type="Proteomes" id="UP001311915">
    <property type="component" value="Unassembled WGS sequence"/>
</dbReference>
<dbReference type="AlphaFoldDB" id="A0AAV9KR88"/>
<dbReference type="EMBL" id="JAWPEI010000009">
    <property type="protein sequence ID" value="KAK4715838.1"/>
    <property type="molecule type" value="Genomic_DNA"/>
</dbReference>
<dbReference type="GO" id="GO:0001228">
    <property type="term" value="F:DNA-binding transcription activator activity, RNA polymerase II-specific"/>
    <property type="evidence" value="ECO:0007669"/>
    <property type="project" value="InterPro"/>
</dbReference>
<dbReference type="InterPro" id="IPR003958">
    <property type="entry name" value="CBFA_NFYB_domain"/>
</dbReference>
<comment type="similarity">
    <text evidence="1">Belongs to the NFYB/HAP3 subunit family.</text>
</comment>
<evidence type="ECO:0000259" key="5">
    <source>
        <dbReference type="Pfam" id="PF00808"/>
    </source>
</evidence>
<evidence type="ECO:0000256" key="3">
    <source>
        <dbReference type="ARBA" id="ARBA00023163"/>
    </source>
</evidence>
<dbReference type="Gene3D" id="1.10.20.10">
    <property type="entry name" value="Histone, subunit A"/>
    <property type="match status" value="1"/>
</dbReference>
<proteinExistence type="inferred from homology"/>
<evidence type="ECO:0000256" key="1">
    <source>
        <dbReference type="ARBA" id="ARBA00009053"/>
    </source>
</evidence>
<sequence>MDNGNHDGGSGNGGFHSYRRSPQPNPAHSPSYDMEMSLELPAHLNQEVFEIIIQEQDRFIPNVARIMHSTHPPHAKISDDAKRTMYECISEFICFVKYEANVHCQREQRNTITDEDVYWVINKFGFDDYIEPLPLYLLRYRENDGGERGSLIGESLLKCPMVDTTSSCNITPYHQPPNFPMTHHHLGYPPRMGNGDIQGESSNGSTSQCALDNDVEFPTEEGKERSISVLKVLSCC</sequence>
<evidence type="ECO:0000256" key="2">
    <source>
        <dbReference type="ARBA" id="ARBA00023015"/>
    </source>
</evidence>
<dbReference type="PRINTS" id="PR00615">
    <property type="entry name" value="CCAATSUBUNTA"/>
</dbReference>
<accession>A0AAV9KR88</accession>
<dbReference type="Pfam" id="PF00808">
    <property type="entry name" value="CBFD_NFYB_HMF"/>
    <property type="match status" value="1"/>
</dbReference>
<comment type="caution">
    <text evidence="6">The sequence shown here is derived from an EMBL/GenBank/DDBJ whole genome shotgun (WGS) entry which is preliminary data.</text>
</comment>
<dbReference type="InterPro" id="IPR027113">
    <property type="entry name" value="Transc_fact_NFYB/HAP3"/>
</dbReference>
<protein>
    <recommendedName>
        <fullName evidence="5">Transcription factor CBF/NF-Y/archaeal histone domain-containing protein</fullName>
    </recommendedName>
</protein>
<gene>
    <name evidence="6" type="ORF">R3W88_014176</name>
</gene>
<dbReference type="PANTHER" id="PTHR11064:SF130">
    <property type="entry name" value="TRANSCRIPTION FACTOR CBF_NF-Y_ARCHAEAL HISTONE DOMAIN-CONTAINING PROTEIN"/>
    <property type="match status" value="1"/>
</dbReference>
<dbReference type="PANTHER" id="PTHR11064">
    <property type="entry name" value="CCAAT-BINDING TRANSCRIPTION FACTOR-RELATED"/>
    <property type="match status" value="1"/>
</dbReference>
<keyword evidence="3" id="KW-0804">Transcription</keyword>
<evidence type="ECO:0000313" key="6">
    <source>
        <dbReference type="EMBL" id="KAK4715838.1"/>
    </source>
</evidence>
<dbReference type="CDD" id="cd22907">
    <property type="entry name" value="HFD_NFYB"/>
    <property type="match status" value="1"/>
</dbReference>
<keyword evidence="7" id="KW-1185">Reference proteome</keyword>
<reference evidence="6 7" key="1">
    <citation type="submission" date="2023-10" db="EMBL/GenBank/DDBJ databases">
        <title>Genome-Wide Identification Analysis in wild type Solanum Pinnatisectum Reveals Some Genes Defensing Phytophthora Infestans.</title>
        <authorList>
            <person name="Sun C."/>
        </authorList>
    </citation>
    <scope>NUCLEOTIDE SEQUENCE [LARGE SCALE GENOMIC DNA]</scope>
    <source>
        <strain evidence="6">LQN</strain>
        <tissue evidence="6">Leaf</tissue>
    </source>
</reference>
<evidence type="ECO:0000313" key="7">
    <source>
        <dbReference type="Proteomes" id="UP001311915"/>
    </source>
</evidence>
<dbReference type="SUPFAM" id="SSF47113">
    <property type="entry name" value="Histone-fold"/>
    <property type="match status" value="1"/>
</dbReference>
<feature type="region of interest" description="Disordered" evidence="4">
    <location>
        <begin position="1"/>
        <end position="33"/>
    </location>
</feature>
<dbReference type="GO" id="GO:0016602">
    <property type="term" value="C:CCAAT-binding factor complex"/>
    <property type="evidence" value="ECO:0007669"/>
    <property type="project" value="InterPro"/>
</dbReference>
<name>A0AAV9KR88_9SOLN</name>
<evidence type="ECO:0000256" key="4">
    <source>
        <dbReference type="SAM" id="MobiDB-lite"/>
    </source>
</evidence>
<dbReference type="InterPro" id="IPR009072">
    <property type="entry name" value="Histone-fold"/>
</dbReference>
<organism evidence="6 7">
    <name type="scientific">Solanum pinnatisectum</name>
    <name type="common">tansyleaf nightshade</name>
    <dbReference type="NCBI Taxonomy" id="50273"/>
    <lineage>
        <taxon>Eukaryota</taxon>
        <taxon>Viridiplantae</taxon>
        <taxon>Streptophyta</taxon>
        <taxon>Embryophyta</taxon>
        <taxon>Tracheophyta</taxon>
        <taxon>Spermatophyta</taxon>
        <taxon>Magnoliopsida</taxon>
        <taxon>eudicotyledons</taxon>
        <taxon>Gunneridae</taxon>
        <taxon>Pentapetalae</taxon>
        <taxon>asterids</taxon>
        <taxon>lamiids</taxon>
        <taxon>Solanales</taxon>
        <taxon>Solanaceae</taxon>
        <taxon>Solanoideae</taxon>
        <taxon>Solaneae</taxon>
        <taxon>Solanum</taxon>
    </lineage>
</organism>
<feature type="compositionally biased region" description="Gly residues" evidence="4">
    <location>
        <begin position="1"/>
        <end position="14"/>
    </location>
</feature>
<dbReference type="GO" id="GO:0046982">
    <property type="term" value="F:protein heterodimerization activity"/>
    <property type="evidence" value="ECO:0007669"/>
    <property type="project" value="InterPro"/>
</dbReference>
<keyword evidence="2" id="KW-0805">Transcription regulation</keyword>
<dbReference type="GO" id="GO:0000978">
    <property type="term" value="F:RNA polymerase II cis-regulatory region sequence-specific DNA binding"/>
    <property type="evidence" value="ECO:0007669"/>
    <property type="project" value="TreeGrafter"/>
</dbReference>